<dbReference type="Gene3D" id="3.40.50.1110">
    <property type="entry name" value="SGNH hydrolase"/>
    <property type="match status" value="1"/>
</dbReference>
<accession>D7A2G2</accession>
<dbReference type="SUPFAM" id="SSF52266">
    <property type="entry name" value="SGNH hydrolase"/>
    <property type="match status" value="1"/>
</dbReference>
<dbReference type="InterPro" id="IPR057572">
    <property type="entry name" value="NonGDSL"/>
</dbReference>
<protein>
    <submittedName>
        <fullName evidence="2">Uncharacterized protein</fullName>
    </submittedName>
</protein>
<organism evidence="2 3">
    <name type="scientific">Ancylobacter novellus (strain ATCC 8093 / DSM 506 / JCM 20403 / CCM 1077 / IAM 12100 / NBRC 12443 / NCIMB 10456)</name>
    <name type="common">Starkeya novella</name>
    <dbReference type="NCBI Taxonomy" id="639283"/>
    <lineage>
        <taxon>Bacteria</taxon>
        <taxon>Pseudomonadati</taxon>
        <taxon>Pseudomonadota</taxon>
        <taxon>Alphaproteobacteria</taxon>
        <taxon>Hyphomicrobiales</taxon>
        <taxon>Xanthobacteraceae</taxon>
        <taxon>Ancylobacter</taxon>
    </lineage>
</organism>
<keyword evidence="1" id="KW-0732">Signal</keyword>
<feature type="signal peptide" evidence="1">
    <location>
        <begin position="1"/>
        <end position="20"/>
    </location>
</feature>
<dbReference type="STRING" id="639283.Snov_2330"/>
<reference evidence="2 3" key="1">
    <citation type="journal article" date="2012" name="Stand. Genomic Sci.">
        <title>Complete genome sequence of the facultatively chemolithoautotrophic and methylotrophic alpha Proteobacterium Starkeya novella type strain (ATCC 8093(T)).</title>
        <authorList>
            <person name="Kappler U."/>
            <person name="Davenport K."/>
            <person name="Beatson S."/>
            <person name="Lucas S."/>
            <person name="Lapidus A."/>
            <person name="Copeland A."/>
            <person name="Berry K.W."/>
            <person name="Glavina Del Rio T."/>
            <person name="Hammon N."/>
            <person name="Dalin E."/>
            <person name="Tice H."/>
            <person name="Pitluck S."/>
            <person name="Richardson P."/>
            <person name="Bruce D."/>
            <person name="Goodwin L.A."/>
            <person name="Han C."/>
            <person name="Tapia R."/>
            <person name="Detter J.C."/>
            <person name="Chang Y.J."/>
            <person name="Jeffries C.D."/>
            <person name="Land M."/>
            <person name="Hauser L."/>
            <person name="Kyrpides N.C."/>
            <person name="Goker M."/>
            <person name="Ivanova N."/>
            <person name="Klenk H.P."/>
            <person name="Woyke T."/>
        </authorList>
    </citation>
    <scope>NUCLEOTIDE SEQUENCE [LARGE SCALE GENOMIC DNA]</scope>
    <source>
        <strain evidence="3">ATCC 8093 / DSM 506 / JCM 20403 / CCM 1077 / IAM 12100 / NBRC 12443 / NCIMB 10456</strain>
    </source>
</reference>
<dbReference type="eggNOG" id="COG2755">
    <property type="taxonomic scope" value="Bacteria"/>
</dbReference>
<sequence length="257" mass="27475">MKRFIWGVLLATALVPGGGAAVRAETGKVCAAPSALTRAGYPLPHLARALEAKSPATILVLNSATLAKKARPGSEKDMQPRSFPSYIEETLRARYPDGGVVVTTHNEPRATAEAILPGLPAVLEKARPALMIWQTGTYDTILGADTSAFSDAVSTGISYAHAAGADVIIVSPQYSPHTAFAFDVAPYNNALRWAARSSGVPFFDRYSVMRFWEDEGIFDFDSARPSPSLFADVHQCIGRLLVGVIVDGVEMRALGSR</sequence>
<dbReference type="Proteomes" id="UP000006633">
    <property type="component" value="Chromosome"/>
</dbReference>
<dbReference type="HOGENOM" id="CLU_065317_1_1_5"/>
<dbReference type="GO" id="GO:0016788">
    <property type="term" value="F:hydrolase activity, acting on ester bonds"/>
    <property type="evidence" value="ECO:0007669"/>
    <property type="project" value="UniProtKB-ARBA"/>
</dbReference>
<dbReference type="KEGG" id="sno:Snov_2330"/>
<dbReference type="Pfam" id="PF25182">
    <property type="entry name" value="NonGDSL"/>
    <property type="match status" value="1"/>
</dbReference>
<dbReference type="InterPro" id="IPR036514">
    <property type="entry name" value="SGNH_hydro_sf"/>
</dbReference>
<keyword evidence="3" id="KW-1185">Reference proteome</keyword>
<proteinExistence type="predicted"/>
<gene>
    <name evidence="2" type="ordered locus">Snov_2330</name>
</gene>
<evidence type="ECO:0000313" key="2">
    <source>
        <dbReference type="EMBL" id="ADH89625.1"/>
    </source>
</evidence>
<dbReference type="EMBL" id="CP002026">
    <property type="protein sequence ID" value="ADH89625.1"/>
    <property type="molecule type" value="Genomic_DNA"/>
</dbReference>
<dbReference type="AlphaFoldDB" id="D7A2G2"/>
<feature type="chain" id="PRO_5003092404" evidence="1">
    <location>
        <begin position="21"/>
        <end position="257"/>
    </location>
</feature>
<name>D7A2G2_ANCN5</name>
<evidence type="ECO:0000313" key="3">
    <source>
        <dbReference type="Proteomes" id="UP000006633"/>
    </source>
</evidence>
<evidence type="ECO:0000256" key="1">
    <source>
        <dbReference type="SAM" id="SignalP"/>
    </source>
</evidence>